<sequence length="146" mass="15923">MCSSEWPDWERVMYYVALIFRHFECSTLNQTISPILPIPQASSSPMSPTCSSSSSPICTSLRSGNSIPTILCSPLQTTTTSTINNSTASNMNASNAAPSYMTPGHMQHVNYGQPPPASEDFIDKAYVTSIRSILKFACLVNEFDSN</sequence>
<name>A0A8S2XDP6_9BILA</name>
<evidence type="ECO:0000313" key="2">
    <source>
        <dbReference type="Proteomes" id="UP000676336"/>
    </source>
</evidence>
<organism evidence="1 2">
    <name type="scientific">Rotaria magnacalcarata</name>
    <dbReference type="NCBI Taxonomy" id="392030"/>
    <lineage>
        <taxon>Eukaryota</taxon>
        <taxon>Metazoa</taxon>
        <taxon>Spiralia</taxon>
        <taxon>Gnathifera</taxon>
        <taxon>Rotifera</taxon>
        <taxon>Eurotatoria</taxon>
        <taxon>Bdelloidea</taxon>
        <taxon>Philodinida</taxon>
        <taxon>Philodinidae</taxon>
        <taxon>Rotaria</taxon>
    </lineage>
</organism>
<dbReference type="EMBL" id="CAJOBI010079003">
    <property type="protein sequence ID" value="CAF4489972.1"/>
    <property type="molecule type" value="Genomic_DNA"/>
</dbReference>
<proteinExistence type="predicted"/>
<protein>
    <submittedName>
        <fullName evidence="1">Uncharacterized protein</fullName>
    </submittedName>
</protein>
<gene>
    <name evidence="1" type="ORF">SMN809_LOCUS34427</name>
</gene>
<comment type="caution">
    <text evidence="1">The sequence shown here is derived from an EMBL/GenBank/DDBJ whole genome shotgun (WGS) entry which is preliminary data.</text>
</comment>
<accession>A0A8S2XDP6</accession>
<reference evidence="1" key="1">
    <citation type="submission" date="2021-02" db="EMBL/GenBank/DDBJ databases">
        <authorList>
            <person name="Nowell W R."/>
        </authorList>
    </citation>
    <scope>NUCLEOTIDE SEQUENCE</scope>
</reference>
<dbReference type="Proteomes" id="UP000676336">
    <property type="component" value="Unassembled WGS sequence"/>
</dbReference>
<evidence type="ECO:0000313" key="1">
    <source>
        <dbReference type="EMBL" id="CAF4489972.1"/>
    </source>
</evidence>
<dbReference type="AlphaFoldDB" id="A0A8S2XDP6"/>